<feature type="transmembrane region" description="Helical" evidence="6">
    <location>
        <begin position="105"/>
        <end position="130"/>
    </location>
</feature>
<dbReference type="InterPro" id="IPR015894">
    <property type="entry name" value="Guanylate-bd_N"/>
</dbReference>
<gene>
    <name evidence="8" type="ORF">RDI58_016867</name>
</gene>
<keyword evidence="3" id="KW-0342">GTP-binding</keyword>
<dbReference type="Gene3D" id="1.20.1000.10">
    <property type="entry name" value="Guanylate-binding protein, C-terminal domain"/>
    <property type="match status" value="1"/>
</dbReference>
<feature type="transmembrane region" description="Helical" evidence="6">
    <location>
        <begin position="48"/>
        <end position="67"/>
    </location>
</feature>
<keyword evidence="6" id="KW-1133">Transmembrane helix</keyword>
<keyword evidence="5" id="KW-0175">Coiled coil</keyword>
<evidence type="ECO:0000256" key="3">
    <source>
        <dbReference type="ARBA" id="ARBA00023134"/>
    </source>
</evidence>
<evidence type="ECO:0000256" key="2">
    <source>
        <dbReference type="ARBA" id="ARBA00022801"/>
    </source>
</evidence>
<dbReference type="InterPro" id="IPR003191">
    <property type="entry name" value="Guanylate-bd/ATL_C"/>
</dbReference>
<dbReference type="PANTHER" id="PTHR10751">
    <property type="entry name" value="GUANYLATE BINDING PROTEIN"/>
    <property type="match status" value="1"/>
</dbReference>
<dbReference type="InterPro" id="IPR027417">
    <property type="entry name" value="P-loop_NTPase"/>
</dbReference>
<dbReference type="EMBL" id="JBANQN010000006">
    <property type="protein sequence ID" value="KAK6788342.1"/>
    <property type="molecule type" value="Genomic_DNA"/>
</dbReference>
<evidence type="ECO:0000256" key="4">
    <source>
        <dbReference type="PROSITE-ProRule" id="PRU01052"/>
    </source>
</evidence>
<accession>A0AAN8TN79</accession>
<dbReference type="Gene3D" id="3.40.50.300">
    <property type="entry name" value="P-loop containing nucleotide triphosphate hydrolases"/>
    <property type="match status" value="1"/>
</dbReference>
<proteinExistence type="inferred from homology"/>
<evidence type="ECO:0000256" key="5">
    <source>
        <dbReference type="SAM" id="Coils"/>
    </source>
</evidence>
<reference evidence="8 9" key="1">
    <citation type="submission" date="2024-02" db="EMBL/GenBank/DDBJ databases">
        <title>de novo genome assembly of Solanum bulbocastanum strain 11H21.</title>
        <authorList>
            <person name="Hosaka A.J."/>
        </authorList>
    </citation>
    <scope>NUCLEOTIDE SEQUENCE [LARGE SCALE GENOMIC DNA]</scope>
    <source>
        <tissue evidence="8">Young leaves</tissue>
    </source>
</reference>
<keyword evidence="6" id="KW-0812">Transmembrane</keyword>
<comment type="similarity">
    <text evidence="4">Belongs to the TRAFAC class dynamin-like GTPase superfamily. GB1/RHD3 GTPase family.</text>
</comment>
<organism evidence="8 9">
    <name type="scientific">Solanum bulbocastanum</name>
    <name type="common">Wild potato</name>
    <dbReference type="NCBI Taxonomy" id="147425"/>
    <lineage>
        <taxon>Eukaryota</taxon>
        <taxon>Viridiplantae</taxon>
        <taxon>Streptophyta</taxon>
        <taxon>Embryophyta</taxon>
        <taxon>Tracheophyta</taxon>
        <taxon>Spermatophyta</taxon>
        <taxon>Magnoliopsida</taxon>
        <taxon>eudicotyledons</taxon>
        <taxon>Gunneridae</taxon>
        <taxon>Pentapetalae</taxon>
        <taxon>asterids</taxon>
        <taxon>lamiids</taxon>
        <taxon>Solanales</taxon>
        <taxon>Solanaceae</taxon>
        <taxon>Solanoideae</taxon>
        <taxon>Solaneae</taxon>
        <taxon>Solanum</taxon>
    </lineage>
</organism>
<keyword evidence="6" id="KW-0472">Membrane</keyword>
<dbReference type="AlphaFoldDB" id="A0AAN8TN79"/>
<evidence type="ECO:0000313" key="9">
    <source>
        <dbReference type="Proteomes" id="UP001371456"/>
    </source>
</evidence>
<evidence type="ECO:0000259" key="7">
    <source>
        <dbReference type="PROSITE" id="PS51715"/>
    </source>
</evidence>
<evidence type="ECO:0000256" key="1">
    <source>
        <dbReference type="ARBA" id="ARBA00022741"/>
    </source>
</evidence>
<keyword evidence="2" id="KW-0378">Hydrolase</keyword>
<dbReference type="InterPro" id="IPR036543">
    <property type="entry name" value="Guanylate-bd_C_sf"/>
</dbReference>
<dbReference type="PROSITE" id="PS51715">
    <property type="entry name" value="G_GB1_RHD3"/>
    <property type="match status" value="1"/>
</dbReference>
<dbReference type="InterPro" id="IPR030386">
    <property type="entry name" value="G_GB1_RHD3_dom"/>
</dbReference>
<dbReference type="FunFam" id="1.20.1000.10:FF:000002">
    <property type="entry name" value="Guanylate-binding family protein"/>
    <property type="match status" value="1"/>
</dbReference>
<dbReference type="SUPFAM" id="SSF52540">
    <property type="entry name" value="P-loop containing nucleoside triphosphate hydrolases"/>
    <property type="match status" value="1"/>
</dbReference>
<dbReference type="Pfam" id="PF02841">
    <property type="entry name" value="GBP_C"/>
    <property type="match status" value="1"/>
</dbReference>
<dbReference type="SUPFAM" id="SSF48340">
    <property type="entry name" value="Interferon-induced guanylate-binding protein 1 (GBP1), C-terminal domain"/>
    <property type="match status" value="1"/>
</dbReference>
<dbReference type="GO" id="GO:0005525">
    <property type="term" value="F:GTP binding"/>
    <property type="evidence" value="ECO:0007669"/>
    <property type="project" value="UniProtKB-KW"/>
</dbReference>
<feature type="domain" description="GB1/RHD3-type G" evidence="7">
    <location>
        <begin position="135"/>
        <end position="229"/>
    </location>
</feature>
<protein>
    <recommendedName>
        <fullName evidence="7">GB1/RHD3-type G domain-containing protein</fullName>
    </recommendedName>
</protein>
<evidence type="ECO:0000256" key="6">
    <source>
        <dbReference type="SAM" id="Phobius"/>
    </source>
</evidence>
<dbReference type="Proteomes" id="UP001371456">
    <property type="component" value="Unassembled WGS sequence"/>
</dbReference>
<name>A0AAN8TN79_SOLBU</name>
<dbReference type="Pfam" id="PF02263">
    <property type="entry name" value="GBP"/>
    <property type="match status" value="1"/>
</dbReference>
<keyword evidence="9" id="KW-1185">Reference proteome</keyword>
<feature type="coiled-coil region" evidence="5">
    <location>
        <begin position="507"/>
        <end position="534"/>
    </location>
</feature>
<evidence type="ECO:0000313" key="8">
    <source>
        <dbReference type="EMBL" id="KAK6788342.1"/>
    </source>
</evidence>
<feature type="transmembrane region" description="Helical" evidence="6">
    <location>
        <begin position="686"/>
        <end position="704"/>
    </location>
</feature>
<sequence>MILNLHPPTWLLLFLIIPRFFFSNTSKRFLLFSLNVVFYLYPTSRMKLFYGITLFSFILCVLVPGSFSFDNFHQPFPIVEPDSGHTKLHLAREGLEAIERITTPIAAVALYLLSQFPVATISFCIITLMVEFDQVIGPYRSGKSFLLNQLLSLSCNEGFGVGHMRDTKTKGIWVWGTPIELDINGVTTSVFYLDTEGFESVGKSNVYDDRIFSLATVLSSVLIYNLPEMVCYSVYDFYFLYFRVVMLILSVKLTYRDYHLPLNLLKSSMEEDSFLTLLFHPCLSLSLEPRVKGQDVAFEPAKLLWLIQRDFLQGKSVQEMVNEALRRVPNSDGDKNIDKVNQIRDSLAVMGDNSTAFSLPQLSVFPIRTWNDESPLLALLQPHLQRTKLCDMKDVELDPDYVKKREQLKEVVASIVRPKIVQGKFLNGKEFVSFLEQILDALNQGEIPSTGSLVEAFNKGILERCLKRYTEQMAKVVLPMQGESLQKAHEEQRDTTIEVFDEQHFGHRHARKSVDQLEEEIEKVYKNIKLANEYQSSTLCEALYTRCEDKMDELQALRLPSMAKFNTGFLLCNQSFERECVGPSKSNYEQRMIKMLVKSKSLFIKEYNQRLFNWLVVFSLVMVVLGRFIIKFFLVEIGAWILFIFLETYTRMFWSAESLYYNPVWHNFLATWETLVYNPILDLDRWAIPICVIAAIFVFYRRCYGRMQHGPRRSLPVYSNRKDQRRSE</sequence>
<feature type="transmembrane region" description="Helical" evidence="6">
    <location>
        <begin position="20"/>
        <end position="41"/>
    </location>
</feature>
<dbReference type="GO" id="GO:0003924">
    <property type="term" value="F:GTPase activity"/>
    <property type="evidence" value="ECO:0007669"/>
    <property type="project" value="InterPro"/>
</dbReference>
<keyword evidence="1" id="KW-0547">Nucleotide-binding</keyword>
<feature type="transmembrane region" description="Helical" evidence="6">
    <location>
        <begin position="612"/>
        <end position="645"/>
    </location>
</feature>
<comment type="caution">
    <text evidence="8">The sequence shown here is derived from an EMBL/GenBank/DDBJ whole genome shotgun (WGS) entry which is preliminary data.</text>
</comment>